<gene>
    <name evidence="2" type="ORF">pdul_cds_155</name>
</gene>
<sequence>MDHGGDLVGEPTDEATAQDGTRGRAQTLPLTPAGNVDADGDECIATDDPPIDPVLASALEQLVVTPKRPLSETLFEMRGR</sequence>
<dbReference type="EMBL" id="KC977570">
    <property type="protein sequence ID" value="AGO82076.2"/>
    <property type="molecule type" value="Genomic_DNA"/>
</dbReference>
<dbReference type="GeneID" id="16512318"/>
<reference evidence="2 3" key="1">
    <citation type="journal article" date="2013" name="Science">
        <title>Pandoraviruses: amoeba viruses with genomes up to 2.5 Mb reaching that of parasitic eukaryotes.</title>
        <authorList>
            <person name="Philippe N."/>
            <person name="Legendre M."/>
            <person name="Doutre G."/>
            <person name="Coute Y."/>
            <person name="Poirot O."/>
            <person name="Lescot M."/>
            <person name="Arslan D."/>
            <person name="Seltzer V."/>
            <person name="Bertaux L."/>
            <person name="Bruley C."/>
            <person name="Garin J."/>
            <person name="Claverie J.M."/>
            <person name="Abergel C."/>
        </authorList>
    </citation>
    <scope>NUCLEOTIDE SEQUENCE [LARGE SCALE GENOMIC DNA]</scope>
    <source>
        <strain evidence="2">Melbourne</strain>
    </source>
</reference>
<proteinExistence type="predicted"/>
<accession>S4VVG1</accession>
<evidence type="ECO:0000313" key="3">
    <source>
        <dbReference type="Proteomes" id="UP000201566"/>
    </source>
</evidence>
<name>S4VVG1_9VIRU</name>
<dbReference type="Proteomes" id="UP000201566">
    <property type="component" value="Segment"/>
</dbReference>
<evidence type="ECO:0000256" key="1">
    <source>
        <dbReference type="SAM" id="MobiDB-lite"/>
    </source>
</evidence>
<feature type="region of interest" description="Disordered" evidence="1">
    <location>
        <begin position="1"/>
        <end position="49"/>
    </location>
</feature>
<protein>
    <submittedName>
        <fullName evidence="2">Uncharacterized protein</fullName>
    </submittedName>
</protein>
<evidence type="ECO:0000313" key="2">
    <source>
        <dbReference type="EMBL" id="AGO82076.2"/>
    </source>
</evidence>
<dbReference type="KEGG" id="vg:16512318"/>
<organism evidence="2 3">
    <name type="scientific">Pandoravirus dulcis</name>
    <dbReference type="NCBI Taxonomy" id="1349409"/>
    <lineage>
        <taxon>Viruses</taxon>
        <taxon>Pandoravirus</taxon>
    </lineage>
</organism>
<dbReference type="RefSeq" id="YP_008318745.2">
    <property type="nucleotide sequence ID" value="NC_021858.1"/>
</dbReference>